<protein>
    <recommendedName>
        <fullName evidence="1">Double-GTPase 2 domain-containing protein</fullName>
    </recommendedName>
</protein>
<dbReference type="Pfam" id="PF19993">
    <property type="entry name" value="DO-GTPase2"/>
    <property type="match status" value="1"/>
</dbReference>
<dbReference type="SUPFAM" id="SSF52540">
    <property type="entry name" value="P-loop containing nucleoside triphosphate hydrolases"/>
    <property type="match status" value="1"/>
</dbReference>
<reference evidence="2" key="1">
    <citation type="submission" date="2023-03" db="EMBL/GenBank/DDBJ databases">
        <title>Aeromonas caviae strain AC1520.</title>
        <authorList>
            <person name="Xie T."/>
            <person name="Zhang Q."/>
            <person name="Deng J."/>
            <person name="Li X."/>
        </authorList>
    </citation>
    <scope>NUCLEOTIDE SEQUENCE</scope>
    <source>
        <strain evidence="2">AC1520</strain>
    </source>
</reference>
<evidence type="ECO:0000313" key="2">
    <source>
        <dbReference type="EMBL" id="WFF97505.1"/>
    </source>
</evidence>
<dbReference type="EMBL" id="CP120942">
    <property type="protein sequence ID" value="WFF97505.1"/>
    <property type="molecule type" value="Genomic_DNA"/>
</dbReference>
<dbReference type="KEGG" id="acav:VI35_18240"/>
<organism evidence="2 3">
    <name type="scientific">Aeromonas caviae</name>
    <name type="common">Aeromonas punctata</name>
    <dbReference type="NCBI Taxonomy" id="648"/>
    <lineage>
        <taxon>Bacteria</taxon>
        <taxon>Pseudomonadati</taxon>
        <taxon>Pseudomonadota</taxon>
        <taxon>Gammaproteobacteria</taxon>
        <taxon>Aeromonadales</taxon>
        <taxon>Aeromonadaceae</taxon>
        <taxon>Aeromonas</taxon>
    </lineage>
</organism>
<feature type="domain" description="Double-GTPase 2" evidence="1">
    <location>
        <begin position="70"/>
        <end position="288"/>
    </location>
</feature>
<dbReference type="AlphaFoldDB" id="A0AAJ6CRC1"/>
<dbReference type="InterPro" id="IPR027417">
    <property type="entry name" value="P-loop_NTPase"/>
</dbReference>
<dbReference type="InterPro" id="IPR045528">
    <property type="entry name" value="DO-GTPase2"/>
</dbReference>
<sequence>MTFCSRATCFAPESTCDLGHLDRVCCSAWQNGSGTEQGELTTDELLLPWSGSALGLADLGFVTGRQKPLLVGIVGPQNAGKTTLLAAWYLLISRGLTLSRTRQFSGSYSLAGWSAVASALRWSPGQPPNFPPHTTSRGGRSPGLLHLDFRGTDGEVRGYLFADTPGEWFQKWAVNREAVDGEGARWVAEHADVFLLIADREALSGSSMGSARNSFQLLARRLSAESANRPVALVWTKSDIAITPEMEAAVREAVFSLMPNAREFSVSVRAEAESKLGIPDGLQDLLDWTLNVRRVRICLPPIQSSVSDPLFMFGTSEL</sequence>
<evidence type="ECO:0000313" key="3">
    <source>
        <dbReference type="Proteomes" id="UP001218423"/>
    </source>
</evidence>
<evidence type="ECO:0000259" key="1">
    <source>
        <dbReference type="Pfam" id="PF19993"/>
    </source>
</evidence>
<proteinExistence type="predicted"/>
<dbReference type="Gene3D" id="3.40.50.300">
    <property type="entry name" value="P-loop containing nucleotide triphosphate hydrolases"/>
    <property type="match status" value="1"/>
</dbReference>
<accession>A0AAJ6CRC1</accession>
<dbReference type="Proteomes" id="UP001218423">
    <property type="component" value="Chromosome"/>
</dbReference>
<name>A0AAJ6CRC1_AERCA</name>
<dbReference type="RefSeq" id="WP_045523176.1">
    <property type="nucleotide sequence ID" value="NZ_CABMOA010000015.1"/>
</dbReference>
<gene>
    <name evidence="2" type="ORF">P5S46_17965</name>
</gene>